<organism evidence="7 8">
    <name type="scientific">Hydra vulgaris</name>
    <name type="common">Hydra</name>
    <name type="synonym">Hydra attenuata</name>
    <dbReference type="NCBI Taxonomy" id="6087"/>
    <lineage>
        <taxon>Eukaryota</taxon>
        <taxon>Metazoa</taxon>
        <taxon>Cnidaria</taxon>
        <taxon>Hydrozoa</taxon>
        <taxon>Hydroidolina</taxon>
        <taxon>Anthoathecata</taxon>
        <taxon>Aplanulata</taxon>
        <taxon>Hydridae</taxon>
        <taxon>Hydra</taxon>
    </lineage>
</organism>
<evidence type="ECO:0000256" key="4">
    <source>
        <dbReference type="ARBA" id="ARBA00023125"/>
    </source>
</evidence>
<keyword evidence="3" id="KW-0862">Zinc</keyword>
<evidence type="ECO:0000256" key="1">
    <source>
        <dbReference type="ARBA" id="ARBA00022723"/>
    </source>
</evidence>
<dbReference type="Pfam" id="PF21787">
    <property type="entry name" value="TNP-like_RNaseH_N"/>
    <property type="match status" value="1"/>
</dbReference>
<name>A0ABM4BYN2_HYDVU</name>
<evidence type="ECO:0000313" key="8">
    <source>
        <dbReference type="RefSeq" id="XP_065654331.1"/>
    </source>
</evidence>
<dbReference type="Proteomes" id="UP001652625">
    <property type="component" value="Chromosome 05"/>
</dbReference>
<sequence>MPGRNCCLPQCTVSDTNKHKDIGLFQISTRKDEYHTTWRKKLIDFLAIYRPLDGLLKERITKGNVYFCEKHFSPEDIEFTKTGRKTLRLGVVPTLNLPVKSHPTTKPTERRHLNIVKDIATINKNANKPVYNTFEEFKMRIRKLKLNEWEISIFDETILFKHIENPFLSSKFEVFVDTSLDYSCIVFGWSLPICTELYKLHSRSLKNITISLLLQELLSYNICDGIRNISSPDLLLHTVSCKTNFNHIVDGSPPEVKTYLRSSDCFVCVKGQNQCLACENFIMKYEFEKARLNVPLQFAQCNMQNDILNKSIVIGEELKKDIAIVMESNAEKLTPFMKLFWDEQKKAACCHPNVVKYHPMIIRFCLSLCMKSASAYDELRTSNILTLPSSRTLRDYKNAVKPSAGFNSKVIEELIKTSSKLKDHQRFVVLSFDEIKIQSDLVFDKHSGDLIGYVDLGDPDLNYCSFPDLNELAKHVFVYYVRGLSSDLKYALAFFATTDTNASQIFKTFWEAVLVLEVICKLSVVACVSDGASGNRKFYKMHEYMDNCIDEDLVYRTVNIYAPERYIWFFADAPHLMKTLRNCIFNSGNGKKSRLLWNNGKEICWTHIRKLVDDELSRGLKLIPKLTMAHVDLNPYSIMRVNLACQVLSKSVSNVIFSYYPQEMHATAELCYYMDSFFDCLNVRNQSEGTNKRKDFLKPFTSISDPRFFWLKNCFLKYFENWRQSILTRQGFSDSEKEKMFISSQTFEGLKITSKSVIEATQFLLTAGMPFVLTEKFNQDVVEEYFGRHRSMGRRNENPNVYQFGYQSNAIRMQRSVVPVTGNTRGKQKRYISWDKVDDELIQKRK</sequence>
<evidence type="ECO:0000259" key="6">
    <source>
        <dbReference type="PROSITE" id="PS50950"/>
    </source>
</evidence>
<dbReference type="RefSeq" id="XP_065654331.1">
    <property type="nucleotide sequence ID" value="XM_065798259.1"/>
</dbReference>
<evidence type="ECO:0000256" key="3">
    <source>
        <dbReference type="ARBA" id="ARBA00022833"/>
    </source>
</evidence>
<dbReference type="InterPro" id="IPR048365">
    <property type="entry name" value="TNP-like_RNaseH_N"/>
</dbReference>
<evidence type="ECO:0000256" key="5">
    <source>
        <dbReference type="PROSITE-ProRule" id="PRU00309"/>
    </source>
</evidence>
<proteinExistence type="predicted"/>
<dbReference type="PROSITE" id="PS50950">
    <property type="entry name" value="ZF_THAP"/>
    <property type="match status" value="1"/>
</dbReference>
<reference evidence="8" key="1">
    <citation type="submission" date="2025-08" db="UniProtKB">
        <authorList>
            <consortium name="RefSeq"/>
        </authorList>
    </citation>
    <scope>IDENTIFICATION</scope>
</reference>
<dbReference type="GeneID" id="136080883"/>
<protein>
    <submittedName>
        <fullName evidence="8">Uncharacterized protein LOC136080883</fullName>
    </submittedName>
</protein>
<dbReference type="InterPro" id="IPR006612">
    <property type="entry name" value="THAP_Znf"/>
</dbReference>
<keyword evidence="1" id="KW-0479">Metal-binding</keyword>
<keyword evidence="4 5" id="KW-0238">DNA-binding</keyword>
<evidence type="ECO:0000256" key="2">
    <source>
        <dbReference type="ARBA" id="ARBA00022771"/>
    </source>
</evidence>
<feature type="domain" description="THAP-type" evidence="6">
    <location>
        <begin position="1"/>
        <end position="96"/>
    </location>
</feature>
<evidence type="ECO:0000313" key="7">
    <source>
        <dbReference type="Proteomes" id="UP001652625"/>
    </source>
</evidence>
<dbReference type="SUPFAM" id="SSF57716">
    <property type="entry name" value="Glucocorticoid receptor-like (DNA-binding domain)"/>
    <property type="match status" value="1"/>
</dbReference>
<gene>
    <name evidence="8" type="primary">LOC136080883</name>
</gene>
<dbReference type="SMART" id="SM00980">
    <property type="entry name" value="THAP"/>
    <property type="match status" value="1"/>
</dbReference>
<keyword evidence="2 5" id="KW-0863">Zinc-finger</keyword>
<dbReference type="Pfam" id="PF05485">
    <property type="entry name" value="THAP"/>
    <property type="match status" value="1"/>
</dbReference>
<dbReference type="InterPro" id="IPR048366">
    <property type="entry name" value="TNP-like_GBD"/>
</dbReference>
<keyword evidence="7" id="KW-1185">Reference proteome</keyword>
<dbReference type="Pfam" id="PF21788">
    <property type="entry name" value="TNP-like_GBD"/>
    <property type="match status" value="1"/>
</dbReference>
<accession>A0ABM4BYN2</accession>